<feature type="transmembrane region" description="Helical" evidence="7">
    <location>
        <begin position="154"/>
        <end position="176"/>
    </location>
</feature>
<name>A0A212RFX2_9PROT</name>
<evidence type="ECO:0000256" key="7">
    <source>
        <dbReference type="SAM" id="Phobius"/>
    </source>
</evidence>
<feature type="transmembrane region" description="Helical" evidence="7">
    <location>
        <begin position="309"/>
        <end position="328"/>
    </location>
</feature>
<feature type="transmembrane region" description="Helical" evidence="7">
    <location>
        <begin position="405"/>
        <end position="423"/>
    </location>
</feature>
<evidence type="ECO:0000256" key="4">
    <source>
        <dbReference type="ARBA" id="ARBA00022692"/>
    </source>
</evidence>
<dbReference type="GO" id="GO:0022857">
    <property type="term" value="F:transmembrane transporter activity"/>
    <property type="evidence" value="ECO:0007669"/>
    <property type="project" value="InterPro"/>
</dbReference>
<feature type="transmembrane region" description="Helical" evidence="7">
    <location>
        <begin position="113"/>
        <end position="133"/>
    </location>
</feature>
<sequence>MATDDMREGRRHQRRVILASCVGSALEWYDFFIYSSAAALVFGRLFFTNLDPAVGTLVALATFGVGFLSRPLGGIVFGHLGDRLGRKPILVATLLVVGIGTALIGVLPTYATIGIWAPILLVCLRLVQGFGAGAEYGGAVIMLVEHAPPHRRGFWGSFAPLGVGIGMMLASATFALVSMMPEQAFLQWGWRVPFLLSIVMVAFGIFVRARLSETPVFEKAVISRKAKSRMPILDAIRHQPRSFLVVLGARLAENGHGFLFPVFGLSYAVNQLGVLKSEALVALMTGYLFQIPAILGFSMLSDKIGRRPVYIFGALFSAAISFPFFAMLETNSFFWLVMAFVLTSGVGTAAMFGTQAAYFAELFGPSRRFSGFAFARELGSIIAGGPAPAVSAALVAWASGASWPVALYAIVLGLLTAVAVWFGPETYRSDITADERAPTGFARVALRPA</sequence>
<feature type="transmembrane region" description="Helical" evidence="7">
    <location>
        <begin position="16"/>
        <end position="42"/>
    </location>
</feature>
<feature type="transmembrane region" description="Helical" evidence="7">
    <location>
        <begin position="54"/>
        <end position="77"/>
    </location>
</feature>
<feature type="transmembrane region" description="Helical" evidence="7">
    <location>
        <begin position="89"/>
        <end position="107"/>
    </location>
</feature>
<dbReference type="Pfam" id="PF00083">
    <property type="entry name" value="Sugar_tr"/>
    <property type="match status" value="1"/>
</dbReference>
<gene>
    <name evidence="9" type="ORF">SAMN07250955_10853</name>
</gene>
<feature type="transmembrane region" description="Helical" evidence="7">
    <location>
        <begin position="188"/>
        <end position="207"/>
    </location>
</feature>
<evidence type="ECO:0000259" key="8">
    <source>
        <dbReference type="PROSITE" id="PS50850"/>
    </source>
</evidence>
<evidence type="ECO:0000256" key="2">
    <source>
        <dbReference type="ARBA" id="ARBA00022448"/>
    </source>
</evidence>
<evidence type="ECO:0000256" key="6">
    <source>
        <dbReference type="ARBA" id="ARBA00023136"/>
    </source>
</evidence>
<dbReference type="EMBL" id="FYEH01000008">
    <property type="protein sequence ID" value="SNB71080.1"/>
    <property type="molecule type" value="Genomic_DNA"/>
</dbReference>
<proteinExistence type="predicted"/>
<keyword evidence="6 7" id="KW-0472">Membrane</keyword>
<evidence type="ECO:0000313" key="10">
    <source>
        <dbReference type="Proteomes" id="UP000197065"/>
    </source>
</evidence>
<protein>
    <submittedName>
        <fullName evidence="9">Major Facilitator Superfamily protein</fullName>
    </submittedName>
</protein>
<feature type="transmembrane region" description="Helical" evidence="7">
    <location>
        <begin position="243"/>
        <end position="267"/>
    </location>
</feature>
<keyword evidence="3" id="KW-1003">Cell membrane</keyword>
<reference evidence="9 10" key="1">
    <citation type="submission" date="2017-06" db="EMBL/GenBank/DDBJ databases">
        <authorList>
            <person name="Kim H.J."/>
            <person name="Triplett B.A."/>
        </authorList>
    </citation>
    <scope>NUCLEOTIDE SEQUENCE [LARGE SCALE GENOMIC DNA]</scope>
    <source>
        <strain evidence="9 10">B29T1</strain>
    </source>
</reference>
<dbReference type="Proteomes" id="UP000197065">
    <property type="component" value="Unassembled WGS sequence"/>
</dbReference>
<dbReference type="SUPFAM" id="SSF103473">
    <property type="entry name" value="MFS general substrate transporter"/>
    <property type="match status" value="1"/>
</dbReference>
<feature type="transmembrane region" description="Helical" evidence="7">
    <location>
        <begin position="381"/>
        <end position="399"/>
    </location>
</feature>
<evidence type="ECO:0000256" key="1">
    <source>
        <dbReference type="ARBA" id="ARBA00004651"/>
    </source>
</evidence>
<dbReference type="RefSeq" id="WP_207762050.1">
    <property type="nucleotide sequence ID" value="NZ_FYEH01000008.1"/>
</dbReference>
<feature type="transmembrane region" description="Helical" evidence="7">
    <location>
        <begin position="279"/>
        <end position="297"/>
    </location>
</feature>
<dbReference type="CDD" id="cd17369">
    <property type="entry name" value="MFS_ShiA_like"/>
    <property type="match status" value="1"/>
</dbReference>
<feature type="domain" description="Major facilitator superfamily (MFS) profile" evidence="8">
    <location>
        <begin position="16"/>
        <end position="427"/>
    </location>
</feature>
<dbReference type="InterPro" id="IPR011701">
    <property type="entry name" value="MFS"/>
</dbReference>
<dbReference type="InterPro" id="IPR020846">
    <property type="entry name" value="MFS_dom"/>
</dbReference>
<dbReference type="Gene3D" id="1.20.1250.20">
    <property type="entry name" value="MFS general substrate transporter like domains"/>
    <property type="match status" value="2"/>
</dbReference>
<keyword evidence="2" id="KW-0813">Transport</keyword>
<dbReference type="Pfam" id="PF07690">
    <property type="entry name" value="MFS_1"/>
    <property type="match status" value="1"/>
</dbReference>
<dbReference type="GO" id="GO:0005886">
    <property type="term" value="C:plasma membrane"/>
    <property type="evidence" value="ECO:0007669"/>
    <property type="project" value="UniProtKB-SubCell"/>
</dbReference>
<dbReference type="PANTHER" id="PTHR43045:SF1">
    <property type="entry name" value="SHIKIMATE TRANSPORTER"/>
    <property type="match status" value="1"/>
</dbReference>
<comment type="subcellular location">
    <subcellularLocation>
        <location evidence="1">Cell membrane</location>
        <topology evidence="1">Multi-pass membrane protein</topology>
    </subcellularLocation>
</comment>
<dbReference type="PROSITE" id="PS50850">
    <property type="entry name" value="MFS"/>
    <property type="match status" value="1"/>
</dbReference>
<feature type="transmembrane region" description="Helical" evidence="7">
    <location>
        <begin position="334"/>
        <end position="360"/>
    </location>
</feature>
<accession>A0A212RFX2</accession>
<evidence type="ECO:0000313" key="9">
    <source>
        <dbReference type="EMBL" id="SNB71080.1"/>
    </source>
</evidence>
<dbReference type="InterPro" id="IPR005828">
    <property type="entry name" value="MFS_sugar_transport-like"/>
</dbReference>
<keyword evidence="4 7" id="KW-0812">Transmembrane</keyword>
<dbReference type="PANTHER" id="PTHR43045">
    <property type="entry name" value="SHIKIMATE TRANSPORTER"/>
    <property type="match status" value="1"/>
</dbReference>
<evidence type="ECO:0000256" key="3">
    <source>
        <dbReference type="ARBA" id="ARBA00022475"/>
    </source>
</evidence>
<keyword evidence="10" id="KW-1185">Reference proteome</keyword>
<evidence type="ECO:0000256" key="5">
    <source>
        <dbReference type="ARBA" id="ARBA00022989"/>
    </source>
</evidence>
<organism evidence="9 10">
    <name type="scientific">Arboricoccus pini</name>
    <dbReference type="NCBI Taxonomy" id="1963835"/>
    <lineage>
        <taxon>Bacteria</taxon>
        <taxon>Pseudomonadati</taxon>
        <taxon>Pseudomonadota</taxon>
        <taxon>Alphaproteobacteria</taxon>
        <taxon>Geminicoccales</taxon>
        <taxon>Geminicoccaceae</taxon>
        <taxon>Arboricoccus</taxon>
    </lineage>
</organism>
<keyword evidence="5 7" id="KW-1133">Transmembrane helix</keyword>
<dbReference type="AlphaFoldDB" id="A0A212RFX2"/>
<dbReference type="InterPro" id="IPR036259">
    <property type="entry name" value="MFS_trans_sf"/>
</dbReference>
<dbReference type="FunFam" id="1.20.1250.20:FF:000001">
    <property type="entry name" value="Dicarboxylate MFS transporter"/>
    <property type="match status" value="1"/>
</dbReference>